<sequence length="207" mass="23073">MRPRSSYKAPPSLGLIYSAVLQSVAEHGPRKMNLALAARLADTDRQLLYRNWPDRNALVRESVESELQRVLFIASDLCSEQEGLCRVAEKIVRAARMLREHPVTRATARTDPDLLRGALLGGDTQMHGWARYWLVGLFPRPSAWTPQHLRLLPDILLGVAAPFALTPPEEPHTDSERSQLDTRLRITLHLCLGIAPDCPCAPTPPPP</sequence>
<protein>
    <submittedName>
        <fullName evidence="1">Uncharacterized protein</fullName>
    </submittedName>
</protein>
<gene>
    <name evidence="1" type="ORF">ACFP1B_07600</name>
</gene>
<reference evidence="2" key="1">
    <citation type="journal article" date="2019" name="Int. J. Syst. Evol. Microbiol.">
        <title>The Global Catalogue of Microorganisms (GCM) 10K type strain sequencing project: providing services to taxonomists for standard genome sequencing and annotation.</title>
        <authorList>
            <consortium name="The Broad Institute Genomics Platform"/>
            <consortium name="The Broad Institute Genome Sequencing Center for Infectious Disease"/>
            <person name="Wu L."/>
            <person name="Ma J."/>
        </authorList>
    </citation>
    <scope>NUCLEOTIDE SEQUENCE [LARGE SCALE GENOMIC DNA]</scope>
    <source>
        <strain evidence="2">JCM 4147</strain>
    </source>
</reference>
<dbReference type="EMBL" id="JBHSPU010000009">
    <property type="protein sequence ID" value="MFC5913292.1"/>
    <property type="molecule type" value="Genomic_DNA"/>
</dbReference>
<dbReference type="Gene3D" id="1.10.357.10">
    <property type="entry name" value="Tetracycline Repressor, domain 2"/>
    <property type="match status" value="1"/>
</dbReference>
<proteinExistence type="predicted"/>
<dbReference type="SUPFAM" id="SSF46689">
    <property type="entry name" value="Homeodomain-like"/>
    <property type="match status" value="1"/>
</dbReference>
<name>A0ABW1GI21_9ACTN</name>
<accession>A0ABW1GI21</accession>
<evidence type="ECO:0000313" key="2">
    <source>
        <dbReference type="Proteomes" id="UP001596200"/>
    </source>
</evidence>
<dbReference type="Proteomes" id="UP001596200">
    <property type="component" value="Unassembled WGS sequence"/>
</dbReference>
<organism evidence="1 2">
    <name type="scientific">Streptomyces pulveraceus</name>
    <dbReference type="NCBI Taxonomy" id="68258"/>
    <lineage>
        <taxon>Bacteria</taxon>
        <taxon>Bacillati</taxon>
        <taxon>Actinomycetota</taxon>
        <taxon>Actinomycetes</taxon>
        <taxon>Kitasatosporales</taxon>
        <taxon>Streptomycetaceae</taxon>
        <taxon>Streptomyces</taxon>
    </lineage>
</organism>
<comment type="caution">
    <text evidence="1">The sequence shown here is derived from an EMBL/GenBank/DDBJ whole genome shotgun (WGS) entry which is preliminary data.</text>
</comment>
<dbReference type="RefSeq" id="WP_344513035.1">
    <property type="nucleotide sequence ID" value="NZ_BAAATU010000024.1"/>
</dbReference>
<dbReference type="InterPro" id="IPR009057">
    <property type="entry name" value="Homeodomain-like_sf"/>
</dbReference>
<keyword evidence="2" id="KW-1185">Reference proteome</keyword>
<evidence type="ECO:0000313" key="1">
    <source>
        <dbReference type="EMBL" id="MFC5913292.1"/>
    </source>
</evidence>